<evidence type="ECO:0000313" key="3">
    <source>
        <dbReference type="Proteomes" id="UP001235939"/>
    </source>
</evidence>
<name>A0ABY6LM72_9ARAC</name>
<evidence type="ECO:0000313" key="2">
    <source>
        <dbReference type="EMBL" id="UYV80625.1"/>
    </source>
</evidence>
<dbReference type="Proteomes" id="UP001235939">
    <property type="component" value="Chromosome 19"/>
</dbReference>
<dbReference type="EMBL" id="CP092881">
    <property type="protein sequence ID" value="UYV80625.1"/>
    <property type="molecule type" value="Genomic_DNA"/>
</dbReference>
<dbReference type="Pfam" id="PF17906">
    <property type="entry name" value="HTH_48"/>
    <property type="match status" value="1"/>
</dbReference>
<keyword evidence="3" id="KW-1185">Reference proteome</keyword>
<evidence type="ECO:0000259" key="1">
    <source>
        <dbReference type="Pfam" id="PF17906"/>
    </source>
</evidence>
<sequence>MWWKPYSDTSLKMEYPGGKNQHFRHLLFFTFHRCQKAAEAARDIGNVYGKGDIGKRAAQKWFAKFKNADLDSKRTTIRIR</sequence>
<feature type="domain" description="Mos1 transposase HTH" evidence="1">
    <location>
        <begin position="21"/>
        <end position="67"/>
    </location>
</feature>
<proteinExistence type="predicted"/>
<accession>A0ABY6LM72</accession>
<dbReference type="Gene3D" id="1.10.10.1450">
    <property type="match status" value="1"/>
</dbReference>
<reference evidence="2 3" key="1">
    <citation type="submission" date="2022-01" db="EMBL/GenBank/DDBJ databases">
        <title>A chromosomal length assembly of Cordylochernes scorpioides.</title>
        <authorList>
            <person name="Zeh D."/>
            <person name="Zeh J."/>
        </authorList>
    </citation>
    <scope>NUCLEOTIDE SEQUENCE [LARGE SCALE GENOMIC DNA]</scope>
    <source>
        <strain evidence="2">IN4F17</strain>
        <tissue evidence="2">Whole Body</tissue>
    </source>
</reference>
<organism evidence="2 3">
    <name type="scientific">Cordylochernes scorpioides</name>
    <dbReference type="NCBI Taxonomy" id="51811"/>
    <lineage>
        <taxon>Eukaryota</taxon>
        <taxon>Metazoa</taxon>
        <taxon>Ecdysozoa</taxon>
        <taxon>Arthropoda</taxon>
        <taxon>Chelicerata</taxon>
        <taxon>Arachnida</taxon>
        <taxon>Pseudoscorpiones</taxon>
        <taxon>Cheliferoidea</taxon>
        <taxon>Chernetidae</taxon>
        <taxon>Cordylochernes</taxon>
    </lineage>
</organism>
<protein>
    <recommendedName>
        <fullName evidence="1">Mos1 transposase HTH domain-containing protein</fullName>
    </recommendedName>
</protein>
<dbReference type="InterPro" id="IPR041426">
    <property type="entry name" value="Mos1_HTH"/>
</dbReference>
<gene>
    <name evidence="2" type="ORF">LAZ67_19001064</name>
</gene>